<feature type="region of interest" description="Disordered" evidence="9">
    <location>
        <begin position="409"/>
        <end position="449"/>
    </location>
</feature>
<evidence type="ECO:0000256" key="5">
    <source>
        <dbReference type="ARBA" id="ARBA00022670"/>
    </source>
</evidence>
<accession>A0AA46TM07</accession>
<dbReference type="SMART" id="SM00939">
    <property type="entry name" value="PepX_C"/>
    <property type="match status" value="1"/>
</dbReference>
<keyword evidence="13" id="KW-1185">Reference proteome</keyword>
<dbReference type="EMBL" id="CP094970">
    <property type="protein sequence ID" value="UYM07397.1"/>
    <property type="molecule type" value="Genomic_DNA"/>
</dbReference>
<name>A0AA46TM07_9ACTN</name>
<dbReference type="Gene3D" id="3.40.50.1820">
    <property type="entry name" value="alpha/beta hydrolase"/>
    <property type="match status" value="2"/>
</dbReference>
<dbReference type="InterPro" id="IPR029058">
    <property type="entry name" value="AB_hydrolase_fold"/>
</dbReference>
<dbReference type="Proteomes" id="UP001164390">
    <property type="component" value="Chromosome"/>
</dbReference>
<feature type="signal peptide" evidence="10">
    <location>
        <begin position="1"/>
        <end position="21"/>
    </location>
</feature>
<feature type="compositionally biased region" description="Basic and acidic residues" evidence="9">
    <location>
        <begin position="417"/>
        <end position="426"/>
    </location>
</feature>
<comment type="similarity">
    <text evidence="2">Belongs to the peptidase S15 family.</text>
</comment>
<reference evidence="12" key="1">
    <citation type="submission" date="2022-01" db="EMBL/GenBank/DDBJ databases">
        <title>Nocardioidaceae gen. sp. A5X3R13.</title>
        <authorList>
            <person name="Lopez Marin M.A."/>
            <person name="Uhlik O."/>
        </authorList>
    </citation>
    <scope>NUCLEOTIDE SEQUENCE</scope>
    <source>
        <strain evidence="12">A5X3R13</strain>
    </source>
</reference>
<dbReference type="Pfam" id="PF02129">
    <property type="entry name" value="Peptidase_S15"/>
    <property type="match status" value="1"/>
</dbReference>
<keyword evidence="4" id="KW-0031">Aminopeptidase</keyword>
<feature type="domain" description="Xaa-Pro dipeptidyl-peptidase C-terminal" evidence="11">
    <location>
        <begin position="378"/>
        <end position="595"/>
    </location>
</feature>
<evidence type="ECO:0000256" key="6">
    <source>
        <dbReference type="ARBA" id="ARBA00022801"/>
    </source>
</evidence>
<evidence type="ECO:0000256" key="8">
    <source>
        <dbReference type="ARBA" id="ARBA00030045"/>
    </source>
</evidence>
<evidence type="ECO:0000313" key="13">
    <source>
        <dbReference type="Proteomes" id="UP001164390"/>
    </source>
</evidence>
<keyword evidence="10" id="KW-0732">Signal</keyword>
<protein>
    <recommendedName>
        <fullName evidence="3">Xaa-Pro dipeptidyl-peptidase</fullName>
        <ecNumber evidence="3">3.4.14.11</ecNumber>
    </recommendedName>
    <alternativeName>
        <fullName evidence="8">X-prolyl-dipeptidyl aminopeptidase</fullName>
    </alternativeName>
</protein>
<comment type="catalytic activity">
    <reaction evidence="1">
        <text>Hydrolyzes Xaa-Pro-|- bonds to release unblocked, N-terminal dipeptides from substrates including Ala-Pro-|-p-nitroanilide and (sequentially) Tyr-Pro-|-Phe-Pro-|-Gly-Pro-|-Ile.</text>
        <dbReference type="EC" id="3.4.14.11"/>
    </reaction>
</comment>
<dbReference type="SUPFAM" id="SSF49785">
    <property type="entry name" value="Galactose-binding domain-like"/>
    <property type="match status" value="1"/>
</dbReference>
<dbReference type="Pfam" id="PF08530">
    <property type="entry name" value="PepX_C"/>
    <property type="match status" value="1"/>
</dbReference>
<evidence type="ECO:0000256" key="2">
    <source>
        <dbReference type="ARBA" id="ARBA00010819"/>
    </source>
</evidence>
<dbReference type="GO" id="GO:0006508">
    <property type="term" value="P:proteolysis"/>
    <property type="evidence" value="ECO:0007669"/>
    <property type="project" value="UniProtKB-KW"/>
</dbReference>
<dbReference type="InterPro" id="IPR013736">
    <property type="entry name" value="Xaa-Pro_dipept_C"/>
</dbReference>
<dbReference type="GO" id="GO:0008239">
    <property type="term" value="F:dipeptidyl-peptidase activity"/>
    <property type="evidence" value="ECO:0007669"/>
    <property type="project" value="UniProtKB-EC"/>
</dbReference>
<dbReference type="NCBIfam" id="NF003780">
    <property type="entry name" value="PRK05371.1-1"/>
    <property type="match status" value="1"/>
</dbReference>
<dbReference type="AlphaFoldDB" id="A0AA46TM07"/>
<dbReference type="GO" id="GO:0008236">
    <property type="term" value="F:serine-type peptidase activity"/>
    <property type="evidence" value="ECO:0007669"/>
    <property type="project" value="UniProtKB-KW"/>
</dbReference>
<evidence type="ECO:0000256" key="4">
    <source>
        <dbReference type="ARBA" id="ARBA00022438"/>
    </source>
</evidence>
<evidence type="ECO:0000313" key="12">
    <source>
        <dbReference type="EMBL" id="UYM07397.1"/>
    </source>
</evidence>
<keyword evidence="7" id="KW-0720">Serine protease</keyword>
<dbReference type="PRINTS" id="PR00923">
    <property type="entry name" value="LACTOPTASE"/>
</dbReference>
<dbReference type="GO" id="GO:0004177">
    <property type="term" value="F:aminopeptidase activity"/>
    <property type="evidence" value="ECO:0007669"/>
    <property type="project" value="UniProtKB-KW"/>
</dbReference>
<dbReference type="KEGG" id="sgrg:L0C25_10110"/>
<evidence type="ECO:0000259" key="11">
    <source>
        <dbReference type="SMART" id="SM00939"/>
    </source>
</evidence>
<evidence type="ECO:0000256" key="3">
    <source>
        <dbReference type="ARBA" id="ARBA00012463"/>
    </source>
</evidence>
<evidence type="ECO:0000256" key="10">
    <source>
        <dbReference type="SAM" id="SignalP"/>
    </source>
</evidence>
<evidence type="ECO:0000256" key="7">
    <source>
        <dbReference type="ARBA" id="ARBA00022825"/>
    </source>
</evidence>
<dbReference type="InterPro" id="IPR000383">
    <property type="entry name" value="Xaa-Pro-like_dom"/>
</dbReference>
<evidence type="ECO:0000256" key="1">
    <source>
        <dbReference type="ARBA" id="ARBA00000123"/>
    </source>
</evidence>
<dbReference type="InterPro" id="IPR008979">
    <property type="entry name" value="Galactose-bd-like_sf"/>
</dbReference>
<proteinExistence type="inferred from homology"/>
<sequence length="610" mass="66047">MFRTSNRARGLVVGASAAVLAAGVLSSQAGGASADTDFEGPVFEDGMSQPVFDDNPDDWIRQELWVETGFDSDGDGARDRVHVSLARPAETESADVQVPVIYEDSPYYAGIGPAENWGVDHPLGDPPATRPVTPPWDARDTSPIISTGYESTWIPRGYAVVHSESPGTGLSDGCPTSGGPNESLAPKAVIDWLNGRAQAYAGQDSDETVPAPGWTTGKVGMTGTSYNGTLPEGVATTGVEGLEAIIPVSAISSWYDYYRANGAVRAPGGYQGEDTDVLADAVYSRSDREICQPVIDKLAAEQDRATGDYSRYWANRDYMRDVDNVHAATLVAHGLNDWNVMAKNAARFYRAVERNHVPHQIYLHQGGHGGAPPDDMMNRWFTRFLYGVDNGVEKAPHAYVVREGDDRGDPTAYADFPDPKADDVRLRTTPGGRTQGGLTTRSHGPGKHESLVDDASIQAQTLVDAATSEHRLAYLTKRTDEDVRISGTPTVRLRAAFSEKRANLTALLVQYNADGSATILTRGWMDPRNRRSDRSEIPLRPGRSAMLRFDLQPKDSVIPAGSRVGLVVMSSDNEFTIRPPAGTKLTLDTRSSRLNLPVVGGNHAWRNALR</sequence>
<dbReference type="Gene3D" id="2.60.120.260">
    <property type="entry name" value="Galactose-binding domain-like"/>
    <property type="match status" value="1"/>
</dbReference>
<dbReference type="RefSeq" id="WP_271636371.1">
    <property type="nucleotide sequence ID" value="NZ_CP094970.1"/>
</dbReference>
<organism evidence="12 13">
    <name type="scientific">Solicola gregarius</name>
    <dbReference type="NCBI Taxonomy" id="2908642"/>
    <lineage>
        <taxon>Bacteria</taxon>
        <taxon>Bacillati</taxon>
        <taxon>Actinomycetota</taxon>
        <taxon>Actinomycetes</taxon>
        <taxon>Propionibacteriales</taxon>
        <taxon>Nocardioidaceae</taxon>
        <taxon>Solicola</taxon>
    </lineage>
</organism>
<keyword evidence="5" id="KW-0645">Protease</keyword>
<dbReference type="InterPro" id="IPR008252">
    <property type="entry name" value="Pept_S15_Xpro"/>
</dbReference>
<feature type="chain" id="PRO_5041341373" description="Xaa-Pro dipeptidyl-peptidase" evidence="10">
    <location>
        <begin position="22"/>
        <end position="610"/>
    </location>
</feature>
<dbReference type="EC" id="3.4.14.11" evidence="3"/>
<dbReference type="SUPFAM" id="SSF53474">
    <property type="entry name" value="alpha/beta-Hydrolases"/>
    <property type="match status" value="1"/>
</dbReference>
<evidence type="ECO:0000256" key="9">
    <source>
        <dbReference type="SAM" id="MobiDB-lite"/>
    </source>
</evidence>
<gene>
    <name evidence="12" type="ORF">L0C25_10110</name>
</gene>
<keyword evidence="6" id="KW-0378">Hydrolase</keyword>